<dbReference type="Gene3D" id="1.10.530.40">
    <property type="match status" value="1"/>
</dbReference>
<dbReference type="InterPro" id="IPR002196">
    <property type="entry name" value="Glyco_hydro_24"/>
</dbReference>
<dbReference type="InterPro" id="IPR023347">
    <property type="entry name" value="Lysozyme_dom_sf"/>
</dbReference>
<dbReference type="CDD" id="cd00737">
    <property type="entry name" value="lyz_endolysin_autolysin"/>
    <property type="match status" value="1"/>
</dbReference>
<dbReference type="GO" id="GO:0003796">
    <property type="term" value="F:lysozyme activity"/>
    <property type="evidence" value="ECO:0007669"/>
    <property type="project" value="UniProtKB-EC"/>
</dbReference>
<evidence type="ECO:0000259" key="8">
    <source>
        <dbReference type="Pfam" id="PF07833"/>
    </source>
</evidence>
<dbReference type="EC" id="3.2.1.17" evidence="7"/>
<dbReference type="Pfam" id="PF07833">
    <property type="entry name" value="Cu_amine_oxidN1"/>
    <property type="match status" value="1"/>
</dbReference>
<dbReference type="InterPro" id="IPR051018">
    <property type="entry name" value="Bacteriophage_GH24"/>
</dbReference>
<dbReference type="HAMAP" id="MF_04110">
    <property type="entry name" value="ENDOLYSIN_T4"/>
    <property type="match status" value="1"/>
</dbReference>
<keyword evidence="10" id="KW-1185">Reference proteome</keyword>
<evidence type="ECO:0000256" key="5">
    <source>
        <dbReference type="ARBA" id="ARBA00023200"/>
    </source>
</evidence>
<dbReference type="InterPro" id="IPR012854">
    <property type="entry name" value="Cu_amine_oxidase-like_N"/>
</dbReference>
<proteinExistence type="inferred from homology"/>
<dbReference type="Pfam" id="PF00959">
    <property type="entry name" value="Phage_lysozyme"/>
    <property type="match status" value="1"/>
</dbReference>
<gene>
    <name evidence="9" type="ORF">EHV15_05055</name>
</gene>
<evidence type="ECO:0000313" key="10">
    <source>
        <dbReference type="Proteomes" id="UP000267017"/>
    </source>
</evidence>
<keyword evidence="4 7" id="KW-0378">Hydrolase</keyword>
<keyword evidence="5" id="KW-1035">Host cytoplasm</keyword>
<evidence type="ECO:0000256" key="7">
    <source>
        <dbReference type="RuleBase" id="RU003788"/>
    </source>
</evidence>
<dbReference type="Gene3D" id="3.30.457.10">
    <property type="entry name" value="Copper amine oxidase-like, N-terminal domain"/>
    <property type="match status" value="1"/>
</dbReference>
<dbReference type="InterPro" id="IPR034690">
    <property type="entry name" value="Endolysin_T4_type"/>
</dbReference>
<reference evidence="9 10" key="1">
    <citation type="submission" date="2018-11" db="EMBL/GenBank/DDBJ databases">
        <title>Genome sequencing of Paenibacillus sp. KCOM 3021 (= ChDC PVNT-B20).</title>
        <authorList>
            <person name="Kook J.-K."/>
            <person name="Park S.-N."/>
            <person name="Lim Y.K."/>
        </authorList>
    </citation>
    <scope>NUCLEOTIDE SEQUENCE [LARGE SCALE GENOMIC DNA]</scope>
    <source>
        <strain evidence="9 10">KCOM 3021</strain>
    </source>
</reference>
<dbReference type="SUPFAM" id="SSF53955">
    <property type="entry name" value="Lysozyme-like"/>
    <property type="match status" value="1"/>
</dbReference>
<name>A0A3P3TYN2_9BACL</name>
<dbReference type="PANTHER" id="PTHR38107:SF3">
    <property type="entry name" value="LYSOZYME RRRD-RELATED"/>
    <property type="match status" value="1"/>
</dbReference>
<dbReference type="PANTHER" id="PTHR38107">
    <property type="match status" value="1"/>
</dbReference>
<dbReference type="GO" id="GO:0009253">
    <property type="term" value="P:peptidoglycan catabolic process"/>
    <property type="evidence" value="ECO:0007669"/>
    <property type="project" value="InterPro"/>
</dbReference>
<keyword evidence="3 7" id="KW-0081">Bacteriolytic enzyme</keyword>
<dbReference type="GO" id="GO:0016998">
    <property type="term" value="P:cell wall macromolecule catabolic process"/>
    <property type="evidence" value="ECO:0007669"/>
    <property type="project" value="InterPro"/>
</dbReference>
<comment type="catalytic activity">
    <reaction evidence="1 7">
        <text>Hydrolysis of (1-&gt;4)-beta-linkages between N-acetylmuramic acid and N-acetyl-D-glucosamine residues in a peptidoglycan and between N-acetyl-D-glucosamine residues in chitodextrins.</text>
        <dbReference type="EC" id="3.2.1.17"/>
    </reaction>
</comment>
<evidence type="ECO:0000256" key="3">
    <source>
        <dbReference type="ARBA" id="ARBA00022638"/>
    </source>
</evidence>
<keyword evidence="2 7" id="KW-0929">Antimicrobial</keyword>
<comment type="caution">
    <text evidence="9">The sequence shown here is derived from an EMBL/GenBank/DDBJ whole genome shotgun (WGS) entry which is preliminary data.</text>
</comment>
<dbReference type="EMBL" id="RRCN01000001">
    <property type="protein sequence ID" value="RRJ62388.1"/>
    <property type="molecule type" value="Genomic_DNA"/>
</dbReference>
<sequence length="207" mass="22780">MSRKISQAGIRLIQNFEGCRLTAYKPVPTETYWTIGWGHYGPDVKQGMTITQAQADAMLVNDLAKYEAYVNNPAYVPVTAQLNQNQFDALTSFCYNCGAGNLRSLCKGRTIAQIAGNLPKYNKAGGKVLKGLVRRREAELKLFNAKCEGDDEDMAMDKAKVIANGKKIDDGYIIDGHVYVPLRAAGEAFGAKFDWDNKTKTATITAK</sequence>
<keyword evidence="6 7" id="KW-0326">Glycosidase</keyword>
<dbReference type="InterPro" id="IPR036582">
    <property type="entry name" value="Mao_N_sf"/>
</dbReference>
<dbReference type="Proteomes" id="UP000267017">
    <property type="component" value="Unassembled WGS sequence"/>
</dbReference>
<evidence type="ECO:0000256" key="2">
    <source>
        <dbReference type="ARBA" id="ARBA00022529"/>
    </source>
</evidence>
<dbReference type="GO" id="GO:0031640">
    <property type="term" value="P:killing of cells of another organism"/>
    <property type="evidence" value="ECO:0007669"/>
    <property type="project" value="UniProtKB-KW"/>
</dbReference>
<dbReference type="InterPro" id="IPR033907">
    <property type="entry name" value="Endolysin_autolysin"/>
</dbReference>
<dbReference type="RefSeq" id="WP_128630275.1">
    <property type="nucleotide sequence ID" value="NZ_RRCN01000001.1"/>
</dbReference>
<evidence type="ECO:0000256" key="6">
    <source>
        <dbReference type="ARBA" id="ARBA00023295"/>
    </source>
</evidence>
<evidence type="ECO:0000313" key="9">
    <source>
        <dbReference type="EMBL" id="RRJ62388.1"/>
    </source>
</evidence>
<evidence type="ECO:0000256" key="4">
    <source>
        <dbReference type="ARBA" id="ARBA00022801"/>
    </source>
</evidence>
<dbReference type="AlphaFoldDB" id="A0A3P3TYN2"/>
<dbReference type="InterPro" id="IPR023346">
    <property type="entry name" value="Lysozyme-like_dom_sf"/>
</dbReference>
<accession>A0A3P3TYN2</accession>
<organism evidence="9 10">
    <name type="scientific">Paenibacillus oralis</name>
    <dbReference type="NCBI Taxonomy" id="2490856"/>
    <lineage>
        <taxon>Bacteria</taxon>
        <taxon>Bacillati</taxon>
        <taxon>Bacillota</taxon>
        <taxon>Bacilli</taxon>
        <taxon>Bacillales</taxon>
        <taxon>Paenibacillaceae</taxon>
        <taxon>Paenibacillus</taxon>
    </lineage>
</organism>
<dbReference type="GO" id="GO:0042742">
    <property type="term" value="P:defense response to bacterium"/>
    <property type="evidence" value="ECO:0007669"/>
    <property type="project" value="UniProtKB-KW"/>
</dbReference>
<evidence type="ECO:0000256" key="1">
    <source>
        <dbReference type="ARBA" id="ARBA00000632"/>
    </source>
</evidence>
<feature type="domain" description="Copper amine oxidase-like N-terminal" evidence="8">
    <location>
        <begin position="164"/>
        <end position="206"/>
    </location>
</feature>
<protein>
    <recommendedName>
        <fullName evidence="7">Lysozyme</fullName>
        <ecNumber evidence="7">3.2.1.17</ecNumber>
    </recommendedName>
</protein>
<dbReference type="OrthoDB" id="9802228at2"/>
<dbReference type="SUPFAM" id="SSF55383">
    <property type="entry name" value="Copper amine oxidase, domain N"/>
    <property type="match status" value="1"/>
</dbReference>
<comment type="similarity">
    <text evidence="7">Belongs to the glycosyl hydrolase 24 family.</text>
</comment>